<feature type="transmembrane region" description="Helical" evidence="7">
    <location>
        <begin position="115"/>
        <end position="132"/>
    </location>
</feature>
<proteinExistence type="inferred from homology"/>
<evidence type="ECO:0000256" key="1">
    <source>
        <dbReference type="ARBA" id="ARBA00004651"/>
    </source>
</evidence>
<evidence type="ECO:0000256" key="6">
    <source>
        <dbReference type="ARBA" id="ARBA00023136"/>
    </source>
</evidence>
<keyword evidence="3" id="KW-1003">Cell membrane</keyword>
<reference evidence="9 10" key="1">
    <citation type="submission" date="2018-02" db="EMBL/GenBank/DDBJ databases">
        <title>Comparative genomes isolates from brazilian mangrove.</title>
        <authorList>
            <person name="Araujo J.E."/>
            <person name="Taketani R.G."/>
            <person name="Silva M.C.P."/>
            <person name="Loureco M.V."/>
            <person name="Andreote F.D."/>
        </authorList>
    </citation>
    <scope>NUCLEOTIDE SEQUENCE [LARGE SCALE GENOMIC DNA]</scope>
    <source>
        <strain evidence="9 10">Hex-1 MGV</strain>
    </source>
</reference>
<evidence type="ECO:0000256" key="2">
    <source>
        <dbReference type="ARBA" id="ARBA00022448"/>
    </source>
</evidence>
<sequence>MFVFSAIFADVISPYGPDVRDGQNQPPSSEHWLGTDSNEKDVLTRVLHGSRLSLIASITSISCAVVVGVGLGMLAGYYGGRVDMFVMRLIDIWLSFPSLLIAFLVIAALHPGWPAVIIAVALINVPVFARQIRAEMLSLKHTAYAEAAIAAGATPLYMVIFVFLPAVTGTIWVLATLGLGHAILEVAGLSFLGIAGDPSHAEWGAMLVEAKEYLHVTIWPAIAPGIAISMTILGFNLFGDGLREALSRRSRGN</sequence>
<comment type="subcellular location">
    <subcellularLocation>
        <location evidence="1 7">Cell membrane</location>
        <topology evidence="1 7">Multi-pass membrane protein</topology>
    </subcellularLocation>
</comment>
<feature type="transmembrane region" description="Helical" evidence="7">
    <location>
        <begin position="216"/>
        <end position="238"/>
    </location>
</feature>
<organism evidence="9 10">
    <name type="scientific">Blastopirellula marina</name>
    <dbReference type="NCBI Taxonomy" id="124"/>
    <lineage>
        <taxon>Bacteria</taxon>
        <taxon>Pseudomonadati</taxon>
        <taxon>Planctomycetota</taxon>
        <taxon>Planctomycetia</taxon>
        <taxon>Pirellulales</taxon>
        <taxon>Pirellulaceae</taxon>
        <taxon>Blastopirellula</taxon>
    </lineage>
</organism>
<dbReference type="PANTHER" id="PTHR43386:SF1">
    <property type="entry name" value="D,D-DIPEPTIDE TRANSPORT SYSTEM PERMEASE PROTEIN DDPC-RELATED"/>
    <property type="match status" value="1"/>
</dbReference>
<feature type="transmembrane region" description="Helical" evidence="7">
    <location>
        <begin position="54"/>
        <end position="78"/>
    </location>
</feature>
<dbReference type="InterPro" id="IPR000515">
    <property type="entry name" value="MetI-like"/>
</dbReference>
<keyword evidence="4 7" id="KW-0812">Transmembrane</keyword>
<dbReference type="PROSITE" id="PS50928">
    <property type="entry name" value="ABC_TM1"/>
    <property type="match status" value="1"/>
</dbReference>
<accession>A0A2S8FD76</accession>
<keyword evidence="6 7" id="KW-0472">Membrane</keyword>
<evidence type="ECO:0000256" key="7">
    <source>
        <dbReference type="RuleBase" id="RU363032"/>
    </source>
</evidence>
<dbReference type="AlphaFoldDB" id="A0A2S8FD76"/>
<dbReference type="EMBL" id="PUHY01000015">
    <property type="protein sequence ID" value="PQO29884.1"/>
    <property type="molecule type" value="Genomic_DNA"/>
</dbReference>
<dbReference type="InterPro" id="IPR035906">
    <property type="entry name" value="MetI-like_sf"/>
</dbReference>
<gene>
    <name evidence="9" type="ORF">C5Y83_26740</name>
</gene>
<protein>
    <submittedName>
        <fullName evidence="9">Peptide ABC transporter permease</fullName>
    </submittedName>
</protein>
<evidence type="ECO:0000256" key="4">
    <source>
        <dbReference type="ARBA" id="ARBA00022692"/>
    </source>
</evidence>
<dbReference type="PANTHER" id="PTHR43386">
    <property type="entry name" value="OLIGOPEPTIDE TRANSPORT SYSTEM PERMEASE PROTEIN APPC"/>
    <property type="match status" value="1"/>
</dbReference>
<keyword evidence="2 7" id="KW-0813">Transport</keyword>
<dbReference type="OrthoDB" id="9797852at2"/>
<feature type="transmembrane region" description="Helical" evidence="7">
    <location>
        <begin position="170"/>
        <end position="195"/>
    </location>
</feature>
<name>A0A2S8FD76_9BACT</name>
<feature type="domain" description="ABC transmembrane type-1" evidence="8">
    <location>
        <begin position="50"/>
        <end position="239"/>
    </location>
</feature>
<feature type="transmembrane region" description="Helical" evidence="7">
    <location>
        <begin position="90"/>
        <end position="109"/>
    </location>
</feature>
<dbReference type="Pfam" id="PF00528">
    <property type="entry name" value="BPD_transp_1"/>
    <property type="match status" value="1"/>
</dbReference>
<evidence type="ECO:0000313" key="9">
    <source>
        <dbReference type="EMBL" id="PQO29884.1"/>
    </source>
</evidence>
<comment type="caution">
    <text evidence="9">The sequence shown here is derived from an EMBL/GenBank/DDBJ whole genome shotgun (WGS) entry which is preliminary data.</text>
</comment>
<dbReference type="SUPFAM" id="SSF161098">
    <property type="entry name" value="MetI-like"/>
    <property type="match status" value="1"/>
</dbReference>
<evidence type="ECO:0000313" key="10">
    <source>
        <dbReference type="Proteomes" id="UP000238322"/>
    </source>
</evidence>
<dbReference type="CDD" id="cd06261">
    <property type="entry name" value="TM_PBP2"/>
    <property type="match status" value="1"/>
</dbReference>
<evidence type="ECO:0000256" key="3">
    <source>
        <dbReference type="ARBA" id="ARBA00022475"/>
    </source>
</evidence>
<dbReference type="GO" id="GO:0005886">
    <property type="term" value="C:plasma membrane"/>
    <property type="evidence" value="ECO:0007669"/>
    <property type="project" value="UniProtKB-SubCell"/>
</dbReference>
<evidence type="ECO:0000259" key="8">
    <source>
        <dbReference type="PROSITE" id="PS50928"/>
    </source>
</evidence>
<evidence type="ECO:0000256" key="5">
    <source>
        <dbReference type="ARBA" id="ARBA00022989"/>
    </source>
</evidence>
<feature type="transmembrane region" description="Helical" evidence="7">
    <location>
        <begin position="144"/>
        <end position="164"/>
    </location>
</feature>
<dbReference type="Proteomes" id="UP000238322">
    <property type="component" value="Unassembled WGS sequence"/>
</dbReference>
<dbReference type="InterPro" id="IPR050366">
    <property type="entry name" value="BP-dependent_transpt_permease"/>
</dbReference>
<dbReference type="GO" id="GO:0055085">
    <property type="term" value="P:transmembrane transport"/>
    <property type="evidence" value="ECO:0007669"/>
    <property type="project" value="InterPro"/>
</dbReference>
<comment type="similarity">
    <text evidence="7">Belongs to the binding-protein-dependent transport system permease family.</text>
</comment>
<keyword evidence="5 7" id="KW-1133">Transmembrane helix</keyword>
<dbReference type="Gene3D" id="1.10.3720.10">
    <property type="entry name" value="MetI-like"/>
    <property type="match status" value="1"/>
</dbReference>